<evidence type="ECO:0000313" key="3">
    <source>
        <dbReference type="EMBL" id="POP52826.1"/>
    </source>
</evidence>
<dbReference type="InterPro" id="IPR012078">
    <property type="entry name" value="MP_mOase_hydro"/>
</dbReference>
<evidence type="ECO:0000256" key="2">
    <source>
        <dbReference type="ARBA" id="ARBA00023033"/>
    </source>
</evidence>
<accession>A0A2S4HFR1</accession>
<dbReference type="InterPro" id="IPR012348">
    <property type="entry name" value="RNR-like"/>
</dbReference>
<dbReference type="RefSeq" id="WP_103684342.1">
    <property type="nucleotide sequence ID" value="NZ_PQGG01000023.1"/>
</dbReference>
<sequence length="347" mass="39223">MGAESGARARTTKKTGFVYINPAKRKPSQYEEITLHTQWDPRNFAVAGWFNLDKNGQPPWREDATLLKASDWWEYRDPNAEWFRPFVKRQADIGRSIEQTIAGAKRAKTCAAFDASWTEFLQTHYAAYRFAEYGLFLILCQAQREAGSDVVAQPMIFQSVEKDRHAQDITLYCMELESQIEGFSDARAKGTWMDAPEWQGLRRVTEYLLACRDWGEIYLVVNCLLEPLVSSLICRELILRNAPRHGDVITSVIAQAAESCRENSTASTKAFVELLLKQAPEHNLAVIKTWFEKWLPLIEQAAQDITPLFATLDLCNTDGNAALNTVKTDFNNFIADLGLSSIIEAGA</sequence>
<comment type="caution">
    <text evidence="3">The sequence shown here is derived from an EMBL/GenBank/DDBJ whole genome shotgun (WGS) entry which is preliminary data.</text>
</comment>
<dbReference type="AlphaFoldDB" id="A0A2S4HFR1"/>
<evidence type="ECO:0008006" key="5">
    <source>
        <dbReference type="Google" id="ProtNLM"/>
    </source>
</evidence>
<dbReference type="InterPro" id="IPR003430">
    <property type="entry name" value="Phenol_Hydrox"/>
</dbReference>
<evidence type="ECO:0000313" key="4">
    <source>
        <dbReference type="Proteomes" id="UP000237222"/>
    </source>
</evidence>
<dbReference type="GO" id="GO:0016709">
    <property type="term" value="F:oxidoreductase activity, acting on paired donors, with incorporation or reduction of molecular oxygen, NAD(P)H as one donor, and incorporation of one atom of oxygen"/>
    <property type="evidence" value="ECO:0007669"/>
    <property type="project" value="InterPro"/>
</dbReference>
<proteinExistence type="predicted"/>
<keyword evidence="2" id="KW-0503">Monooxygenase</keyword>
<protein>
    <recommendedName>
        <fullName evidence="5">Toluene monooxygenase</fullName>
    </recommendedName>
</protein>
<keyword evidence="1" id="KW-0560">Oxidoreductase</keyword>
<dbReference type="Gene3D" id="1.10.620.20">
    <property type="entry name" value="Ribonucleotide Reductase, subunit A"/>
    <property type="match status" value="1"/>
</dbReference>
<dbReference type="Proteomes" id="UP000237222">
    <property type="component" value="Unassembled WGS sequence"/>
</dbReference>
<organism evidence="3 4">
    <name type="scientific">Zhongshania marina</name>
    <dbReference type="NCBI Taxonomy" id="2304603"/>
    <lineage>
        <taxon>Bacteria</taxon>
        <taxon>Pseudomonadati</taxon>
        <taxon>Pseudomonadota</taxon>
        <taxon>Gammaproteobacteria</taxon>
        <taxon>Cellvibrionales</taxon>
        <taxon>Spongiibacteraceae</taxon>
        <taxon>Zhongshania</taxon>
    </lineage>
</organism>
<dbReference type="OrthoDB" id="9806768at2"/>
<dbReference type="SUPFAM" id="SSF47240">
    <property type="entry name" value="Ferritin-like"/>
    <property type="match status" value="1"/>
</dbReference>
<dbReference type="Pfam" id="PF02332">
    <property type="entry name" value="Phenol_Hydrox"/>
    <property type="match status" value="1"/>
</dbReference>
<evidence type="ECO:0000256" key="1">
    <source>
        <dbReference type="ARBA" id="ARBA00023002"/>
    </source>
</evidence>
<gene>
    <name evidence="3" type="ORF">C0068_09910</name>
</gene>
<dbReference type="EMBL" id="PQGG01000023">
    <property type="protein sequence ID" value="POP52826.1"/>
    <property type="molecule type" value="Genomic_DNA"/>
</dbReference>
<dbReference type="InterPro" id="IPR009078">
    <property type="entry name" value="Ferritin-like_SF"/>
</dbReference>
<dbReference type="PIRSF" id="PIRSF000040">
    <property type="entry name" value="MMOH_comp"/>
    <property type="match status" value="1"/>
</dbReference>
<name>A0A2S4HFR1_9GAMM</name>
<reference evidence="3" key="1">
    <citation type="submission" date="2018-01" db="EMBL/GenBank/DDBJ databases">
        <authorList>
            <person name="Yu X.-D."/>
        </authorList>
    </citation>
    <scope>NUCLEOTIDE SEQUENCE</scope>
    <source>
        <strain evidence="3">ZX-21</strain>
    </source>
</reference>